<proteinExistence type="predicted"/>
<keyword evidence="3" id="KW-1185">Reference proteome</keyword>
<evidence type="ECO:0000256" key="1">
    <source>
        <dbReference type="SAM" id="MobiDB-lite"/>
    </source>
</evidence>
<evidence type="ECO:0000313" key="2">
    <source>
        <dbReference type="EMBL" id="KAK5882270.1"/>
    </source>
</evidence>
<feature type="compositionally biased region" description="Low complexity" evidence="1">
    <location>
        <begin position="41"/>
        <end position="51"/>
    </location>
</feature>
<sequence length="72" mass="7431">MSWPSRCTPSEGSVDSPCLSGAAASAGPAGSSTCPTDCSWSTRRSTRTSSSAETHYTFAKPGEKTLHGFAKC</sequence>
<comment type="caution">
    <text evidence="2">The sequence shown here is derived from an EMBL/GenBank/DDBJ whole genome shotgun (WGS) entry which is preliminary data.</text>
</comment>
<feature type="compositionally biased region" description="Polar residues" evidence="1">
    <location>
        <begin position="1"/>
        <end position="13"/>
    </location>
</feature>
<dbReference type="EMBL" id="JAULUE010002062">
    <property type="protein sequence ID" value="KAK5882270.1"/>
    <property type="molecule type" value="Genomic_DNA"/>
</dbReference>
<feature type="region of interest" description="Disordered" evidence="1">
    <location>
        <begin position="1"/>
        <end position="54"/>
    </location>
</feature>
<protein>
    <submittedName>
        <fullName evidence="2">Uncharacterized protein</fullName>
    </submittedName>
</protein>
<feature type="compositionally biased region" description="Low complexity" evidence="1">
    <location>
        <begin position="20"/>
        <end position="32"/>
    </location>
</feature>
<organism evidence="2 3">
    <name type="scientific">Champsocephalus esox</name>
    <name type="common">pike icefish</name>
    <dbReference type="NCBI Taxonomy" id="159716"/>
    <lineage>
        <taxon>Eukaryota</taxon>
        <taxon>Metazoa</taxon>
        <taxon>Chordata</taxon>
        <taxon>Craniata</taxon>
        <taxon>Vertebrata</taxon>
        <taxon>Euteleostomi</taxon>
        <taxon>Actinopterygii</taxon>
        <taxon>Neopterygii</taxon>
        <taxon>Teleostei</taxon>
        <taxon>Neoteleostei</taxon>
        <taxon>Acanthomorphata</taxon>
        <taxon>Eupercaria</taxon>
        <taxon>Perciformes</taxon>
        <taxon>Notothenioidei</taxon>
        <taxon>Channichthyidae</taxon>
        <taxon>Champsocephalus</taxon>
    </lineage>
</organism>
<gene>
    <name evidence="2" type="ORF">CesoFtcFv8_020873</name>
</gene>
<dbReference type="AlphaFoldDB" id="A0AAN8BD07"/>
<accession>A0AAN8BD07</accession>
<dbReference type="Proteomes" id="UP001335648">
    <property type="component" value="Unassembled WGS sequence"/>
</dbReference>
<reference evidence="2 3" key="1">
    <citation type="journal article" date="2023" name="Mol. Biol. Evol.">
        <title>Genomics of Secondarily Temperate Adaptation in the Only Non-Antarctic Icefish.</title>
        <authorList>
            <person name="Rivera-Colon A.G."/>
            <person name="Rayamajhi N."/>
            <person name="Minhas B.F."/>
            <person name="Madrigal G."/>
            <person name="Bilyk K.T."/>
            <person name="Yoon V."/>
            <person name="Hune M."/>
            <person name="Gregory S."/>
            <person name="Cheng C.H.C."/>
            <person name="Catchen J.M."/>
        </authorList>
    </citation>
    <scope>NUCLEOTIDE SEQUENCE [LARGE SCALE GENOMIC DNA]</scope>
    <source>
        <strain evidence="2">JC2023a</strain>
    </source>
</reference>
<evidence type="ECO:0000313" key="3">
    <source>
        <dbReference type="Proteomes" id="UP001335648"/>
    </source>
</evidence>
<name>A0AAN8BD07_9TELE</name>